<comment type="caution">
    <text evidence="4">The sequence shown here is derived from an EMBL/GenBank/DDBJ whole genome shotgun (WGS) entry which is preliminary data.</text>
</comment>
<organism evidence="4 5">
    <name type="scientific">Carya illinoinensis</name>
    <name type="common">Pecan</name>
    <dbReference type="NCBI Taxonomy" id="32201"/>
    <lineage>
        <taxon>Eukaryota</taxon>
        <taxon>Viridiplantae</taxon>
        <taxon>Streptophyta</taxon>
        <taxon>Embryophyta</taxon>
        <taxon>Tracheophyta</taxon>
        <taxon>Spermatophyta</taxon>
        <taxon>Magnoliopsida</taxon>
        <taxon>eudicotyledons</taxon>
        <taxon>Gunneridae</taxon>
        <taxon>Pentapetalae</taxon>
        <taxon>rosids</taxon>
        <taxon>fabids</taxon>
        <taxon>Fagales</taxon>
        <taxon>Juglandaceae</taxon>
        <taxon>Carya</taxon>
    </lineage>
</organism>
<proteinExistence type="inferred from homology"/>
<dbReference type="PANTHER" id="PTHR45733:SF8">
    <property type="entry name" value="FORMIN-J"/>
    <property type="match status" value="1"/>
</dbReference>
<dbReference type="EMBL" id="CM031831">
    <property type="protein sequence ID" value="KAG6706644.1"/>
    <property type="molecule type" value="Genomic_DNA"/>
</dbReference>
<dbReference type="PROSITE" id="PS51444">
    <property type="entry name" value="FH2"/>
    <property type="match status" value="1"/>
</dbReference>
<accession>A0A922JJJ5</accession>
<evidence type="ECO:0000256" key="1">
    <source>
        <dbReference type="ARBA" id="ARBA00006468"/>
    </source>
</evidence>
<dbReference type="InterPro" id="IPR015425">
    <property type="entry name" value="FH2_Formin"/>
</dbReference>
<dbReference type="PANTHER" id="PTHR45733">
    <property type="entry name" value="FORMIN-J"/>
    <property type="match status" value="1"/>
</dbReference>
<evidence type="ECO:0000259" key="3">
    <source>
        <dbReference type="PROSITE" id="PS51444"/>
    </source>
</evidence>
<keyword evidence="2" id="KW-0175">Coiled coil</keyword>
<evidence type="ECO:0000313" key="4">
    <source>
        <dbReference type="EMBL" id="KAG6706644.1"/>
    </source>
</evidence>
<feature type="coiled-coil region" evidence="2">
    <location>
        <begin position="77"/>
        <end position="109"/>
    </location>
</feature>
<evidence type="ECO:0000256" key="2">
    <source>
        <dbReference type="SAM" id="Coils"/>
    </source>
</evidence>
<name>A0A922JJJ5_CARIL</name>
<sequence length="126" mass="14587">MQAISKGLEKVIQELTASENDGHVSNNFCKIIKEFLSYAEAEGRNADALALYFGEDPARFPFEQVVSTLLNFVRMFVRAHEENCKYMELEKKRAEKEKESEKLMLFTNKKEPVHIMRITIRNGNVN</sequence>
<evidence type="ECO:0000313" key="5">
    <source>
        <dbReference type="Proteomes" id="UP000811246"/>
    </source>
</evidence>
<dbReference type="AlphaFoldDB" id="A0A922JJJ5"/>
<protein>
    <recommendedName>
        <fullName evidence="3">FH2 domain-containing protein</fullName>
    </recommendedName>
</protein>
<comment type="similarity">
    <text evidence="1">Belongs to the formin-like family. Class-II subfamily.</text>
</comment>
<dbReference type="InterPro" id="IPR051144">
    <property type="entry name" value="Formin_homology_domain"/>
</dbReference>
<reference evidence="4" key="1">
    <citation type="submission" date="2021-01" db="EMBL/GenBank/DDBJ databases">
        <authorList>
            <person name="Lovell J.T."/>
            <person name="Bentley N."/>
            <person name="Bhattarai G."/>
            <person name="Jenkins J.W."/>
            <person name="Sreedasyam A."/>
            <person name="Alarcon Y."/>
            <person name="Bock C."/>
            <person name="Boston L."/>
            <person name="Carlson J."/>
            <person name="Cervantes K."/>
            <person name="Clermont K."/>
            <person name="Krom N."/>
            <person name="Kubenka K."/>
            <person name="Mamidi S."/>
            <person name="Mattison C."/>
            <person name="Monteros M."/>
            <person name="Pisani C."/>
            <person name="Plott C."/>
            <person name="Rajasekar S."/>
            <person name="Rhein H.S."/>
            <person name="Rohla C."/>
            <person name="Song M."/>
            <person name="Hilaire R.S."/>
            <person name="Shu S."/>
            <person name="Wells L."/>
            <person name="Wang X."/>
            <person name="Webber J."/>
            <person name="Heerema R.J."/>
            <person name="Klein P."/>
            <person name="Conner P."/>
            <person name="Grauke L."/>
            <person name="Grimwood J."/>
            <person name="Schmutz J."/>
            <person name="Randall J.J."/>
        </authorList>
    </citation>
    <scope>NUCLEOTIDE SEQUENCE</scope>
    <source>
        <tissue evidence="4">Leaf</tissue>
    </source>
</reference>
<dbReference type="Proteomes" id="UP000811246">
    <property type="component" value="Chromosome 7"/>
</dbReference>
<feature type="domain" description="FH2" evidence="3">
    <location>
        <begin position="1"/>
        <end position="102"/>
    </location>
</feature>
<gene>
    <name evidence="4" type="ORF">I3842_07G231300</name>
</gene>